<organism evidence="3">
    <name type="scientific">uncultured haloarchaeon</name>
    <dbReference type="NCBI Taxonomy" id="160804"/>
    <lineage>
        <taxon>Archaea</taxon>
        <taxon>Methanobacteriati</taxon>
        <taxon>Methanobacteriota</taxon>
        <taxon>Stenosarchaea group</taxon>
        <taxon>Halobacteria</taxon>
        <taxon>Halobacteriales</taxon>
        <taxon>Halobacteriaceae</taxon>
        <taxon>environmental samples</taxon>
    </lineage>
</organism>
<proteinExistence type="predicted"/>
<dbReference type="Pfam" id="PF13358">
    <property type="entry name" value="DDE_3"/>
    <property type="match status" value="1"/>
</dbReference>
<feature type="compositionally biased region" description="Acidic residues" evidence="1">
    <location>
        <begin position="180"/>
        <end position="189"/>
    </location>
</feature>
<dbReference type="Gene3D" id="3.30.420.10">
    <property type="entry name" value="Ribonuclease H-like superfamily/Ribonuclease H"/>
    <property type="match status" value="1"/>
</dbReference>
<evidence type="ECO:0000259" key="2">
    <source>
        <dbReference type="Pfam" id="PF13358"/>
    </source>
</evidence>
<feature type="region of interest" description="Disordered" evidence="1">
    <location>
        <begin position="165"/>
        <end position="191"/>
    </location>
</feature>
<evidence type="ECO:0000313" key="3">
    <source>
        <dbReference type="EMBL" id="AKY04339.1"/>
    </source>
</evidence>
<sequence length="372" mass="42474">MAMTGREKEIVRHLSEDDLDRLLTETDSERLSKRFTFATRLSRGATLADAADDVGMSQSTGSRWTNLWNKGSLGLLTPSFGGGRPPKLNEKQRERLLDLLAEGEPWKKQEIQHLINQEFDVKFHPNYLPRLLDDLDLSYAIPRTERPDRPENADEILDERVADAFTEDDGDEPHNKQPEDDSDNEWTLDDDVRTDGGTTVGFFDVSHPQPWDNSQRLYTVTEPTITRPLVKIDTPAAGFYALNGESVLQFPPNQEKEQICACFEGIREQNPGQRILLILDNFSSYVCAHTRERAHELGIDLVFLPIGSPHLNPIEPIWKSLKWESSHLPLIVEGAAEYRVLLDEIFTKLTDQLSFASSWIENHLNEFIQKLR</sequence>
<dbReference type="InterPro" id="IPR047655">
    <property type="entry name" value="Transpos_IS630-like"/>
</dbReference>
<dbReference type="SUPFAM" id="SSF46689">
    <property type="entry name" value="Homeodomain-like"/>
    <property type="match status" value="1"/>
</dbReference>
<feature type="domain" description="Tc1-like transposase DDE" evidence="2">
    <location>
        <begin position="245"/>
        <end position="323"/>
    </location>
</feature>
<name>A0A0K1YBQ5_9EURY</name>
<dbReference type="InterPro" id="IPR038717">
    <property type="entry name" value="Tc1-like_DDE_dom"/>
</dbReference>
<dbReference type="InterPro" id="IPR009057">
    <property type="entry name" value="Homeodomain-like_sf"/>
</dbReference>
<dbReference type="NCBIfam" id="NF033545">
    <property type="entry name" value="transpos_IS630"/>
    <property type="match status" value="1"/>
</dbReference>
<dbReference type="EMBL" id="KT322178">
    <property type="protein sequence ID" value="AKY04339.1"/>
    <property type="molecule type" value="Genomic_DNA"/>
</dbReference>
<protein>
    <submittedName>
        <fullName evidence="3">Transposase</fullName>
    </submittedName>
</protein>
<dbReference type="GO" id="GO:0003676">
    <property type="term" value="F:nucleic acid binding"/>
    <property type="evidence" value="ECO:0007669"/>
    <property type="project" value="InterPro"/>
</dbReference>
<dbReference type="InterPro" id="IPR036397">
    <property type="entry name" value="RNaseH_sf"/>
</dbReference>
<evidence type="ECO:0000256" key="1">
    <source>
        <dbReference type="SAM" id="MobiDB-lite"/>
    </source>
</evidence>
<dbReference type="Pfam" id="PF13565">
    <property type="entry name" value="HTH_32"/>
    <property type="match status" value="1"/>
</dbReference>
<accession>A0A0K1YBQ5</accession>
<reference evidence="3" key="1">
    <citation type="journal article" date="2015" name="BMC Genomics">
        <title>Diversity of the cell-wall associated genomic island of the archaeon Haloquadratum walsbyi.</title>
        <authorList>
            <person name="Martin-Cuadrado A.B."/>
            <person name="Pasic L."/>
            <person name="Rodriguez-Valera F."/>
        </authorList>
    </citation>
    <scope>NUCLEOTIDE SEQUENCE</scope>
</reference>
<dbReference type="AlphaFoldDB" id="A0A0K1YBQ5"/>